<dbReference type="SUPFAM" id="SSF53800">
    <property type="entry name" value="Chelatase"/>
    <property type="match status" value="1"/>
</dbReference>
<dbReference type="EMBL" id="BAABBO010000001">
    <property type="protein sequence ID" value="GAA3951407.1"/>
    <property type="molecule type" value="Genomic_DNA"/>
</dbReference>
<dbReference type="RefSeq" id="WP_344803533.1">
    <property type="nucleotide sequence ID" value="NZ_BAABBO010000001.1"/>
</dbReference>
<comment type="caution">
    <text evidence="3">The sequence shown here is derived from an EMBL/GenBank/DDBJ whole genome shotgun (WGS) entry which is preliminary data.</text>
</comment>
<gene>
    <name evidence="3" type="ORF">GCM10022278_08180</name>
</gene>
<dbReference type="PANTHER" id="PTHR33542">
    <property type="entry name" value="SIROHYDROCHLORIN FERROCHELATASE, CHLOROPLASTIC"/>
    <property type="match status" value="1"/>
</dbReference>
<dbReference type="PANTHER" id="PTHR33542:SF3">
    <property type="entry name" value="SIROHYDROCHLORIN FERROCHELATASE, CHLOROPLASTIC"/>
    <property type="match status" value="1"/>
</dbReference>
<protein>
    <submittedName>
        <fullName evidence="3">CbiX/SirB N-terminal domain-containing protein</fullName>
    </submittedName>
</protein>
<keyword evidence="4" id="KW-1185">Reference proteome</keyword>
<name>A0ABP7NPE2_9GAMM</name>
<organism evidence="3 4">
    <name type="scientific">Allohahella marinimesophila</name>
    <dbReference type="NCBI Taxonomy" id="1054972"/>
    <lineage>
        <taxon>Bacteria</taxon>
        <taxon>Pseudomonadati</taxon>
        <taxon>Pseudomonadota</taxon>
        <taxon>Gammaproteobacteria</taxon>
        <taxon>Oceanospirillales</taxon>
        <taxon>Hahellaceae</taxon>
        <taxon>Allohahella</taxon>
    </lineage>
</organism>
<reference evidence="4" key="1">
    <citation type="journal article" date="2019" name="Int. J. Syst. Evol. Microbiol.">
        <title>The Global Catalogue of Microorganisms (GCM) 10K type strain sequencing project: providing services to taxonomists for standard genome sequencing and annotation.</title>
        <authorList>
            <consortium name="The Broad Institute Genomics Platform"/>
            <consortium name="The Broad Institute Genome Sequencing Center for Infectious Disease"/>
            <person name="Wu L."/>
            <person name="Ma J."/>
        </authorList>
    </citation>
    <scope>NUCLEOTIDE SEQUENCE [LARGE SCALE GENOMIC DNA]</scope>
    <source>
        <strain evidence="4">JCM 17555</strain>
    </source>
</reference>
<evidence type="ECO:0000256" key="2">
    <source>
        <dbReference type="ARBA" id="ARBA00023239"/>
    </source>
</evidence>
<dbReference type="Pfam" id="PF01903">
    <property type="entry name" value="CbiX"/>
    <property type="match status" value="1"/>
</dbReference>
<dbReference type="Proteomes" id="UP001501337">
    <property type="component" value="Unassembled WGS sequence"/>
</dbReference>
<dbReference type="CDD" id="cd03416">
    <property type="entry name" value="CbiX_SirB_N"/>
    <property type="match status" value="1"/>
</dbReference>
<evidence type="ECO:0000313" key="4">
    <source>
        <dbReference type="Proteomes" id="UP001501337"/>
    </source>
</evidence>
<dbReference type="Gene3D" id="3.40.50.1400">
    <property type="match status" value="1"/>
</dbReference>
<dbReference type="InterPro" id="IPR050963">
    <property type="entry name" value="Sirohydro_Cobaltochel/CbiX"/>
</dbReference>
<dbReference type="InterPro" id="IPR002762">
    <property type="entry name" value="CbiX-like"/>
</dbReference>
<accession>A0ABP7NPE2</accession>
<evidence type="ECO:0000313" key="3">
    <source>
        <dbReference type="EMBL" id="GAA3951407.1"/>
    </source>
</evidence>
<sequence length="127" mass="13733">MTIDHTILMAHGSRDPLWAQPFEALHEAVLKDLPAEHPTTLAYMELSEPTLDQAVASAVEAGAKSIAILPLFFAAGRHLREDVPAMIQELEKQLPVSLTLLPPVGSHPSFFNAVADIIQDSIKESGS</sequence>
<proteinExistence type="predicted"/>
<keyword evidence="1" id="KW-0479">Metal-binding</keyword>
<keyword evidence="2" id="KW-0456">Lyase</keyword>
<evidence type="ECO:0000256" key="1">
    <source>
        <dbReference type="ARBA" id="ARBA00022723"/>
    </source>
</evidence>